<dbReference type="GO" id="GO:0043565">
    <property type="term" value="F:sequence-specific DNA binding"/>
    <property type="evidence" value="ECO:0007669"/>
    <property type="project" value="InterPro"/>
</dbReference>
<evidence type="ECO:0000256" key="2">
    <source>
        <dbReference type="ARBA" id="ARBA00023125"/>
    </source>
</evidence>
<keyword evidence="3" id="KW-0804">Transcription</keyword>
<dbReference type="AlphaFoldDB" id="A0A7D3VVK0"/>
<accession>A0A7D3VVK0</accession>
<dbReference type="InterPro" id="IPR035418">
    <property type="entry name" value="AraC-bd_2"/>
</dbReference>
<evidence type="ECO:0000313" key="5">
    <source>
        <dbReference type="EMBL" id="QKG24515.1"/>
    </source>
</evidence>
<evidence type="ECO:0000256" key="3">
    <source>
        <dbReference type="ARBA" id="ARBA00023163"/>
    </source>
</evidence>
<gene>
    <name evidence="5" type="ORF">ACTIVE_6162</name>
</gene>
<dbReference type="SUPFAM" id="SSF46689">
    <property type="entry name" value="Homeodomain-like"/>
    <property type="match status" value="1"/>
</dbReference>
<dbReference type="SMART" id="SM00342">
    <property type="entry name" value="HTH_ARAC"/>
    <property type="match status" value="1"/>
</dbReference>
<dbReference type="Pfam" id="PF14525">
    <property type="entry name" value="AraC_binding_2"/>
    <property type="match status" value="1"/>
</dbReference>
<feature type="domain" description="HTH araC/xylS-type" evidence="4">
    <location>
        <begin position="220"/>
        <end position="320"/>
    </location>
</feature>
<dbReference type="GO" id="GO:0003700">
    <property type="term" value="F:DNA-binding transcription factor activity"/>
    <property type="evidence" value="ECO:0007669"/>
    <property type="project" value="InterPro"/>
</dbReference>
<name>A0A7D3VVK0_ACTVE</name>
<protein>
    <submittedName>
        <fullName evidence="5">AraC family transcriptional regulator</fullName>
    </submittedName>
</protein>
<organism evidence="5 6">
    <name type="scientific">Actinomadura verrucosospora</name>
    <dbReference type="NCBI Taxonomy" id="46165"/>
    <lineage>
        <taxon>Bacteria</taxon>
        <taxon>Bacillati</taxon>
        <taxon>Actinomycetota</taxon>
        <taxon>Actinomycetes</taxon>
        <taxon>Streptosporangiales</taxon>
        <taxon>Thermomonosporaceae</taxon>
        <taxon>Actinomadura</taxon>
    </lineage>
</organism>
<proteinExistence type="predicted"/>
<dbReference type="PROSITE" id="PS01124">
    <property type="entry name" value="HTH_ARAC_FAMILY_2"/>
    <property type="match status" value="1"/>
</dbReference>
<dbReference type="EMBL" id="CP053892">
    <property type="protein sequence ID" value="QKG24515.1"/>
    <property type="molecule type" value="Genomic_DNA"/>
</dbReference>
<dbReference type="InterPro" id="IPR050204">
    <property type="entry name" value="AraC_XylS_family_regulators"/>
</dbReference>
<reference evidence="5 6" key="1">
    <citation type="submission" date="2020-05" db="EMBL/GenBank/DDBJ databases">
        <title>Actinomadura verrucosospora NRRL-B18236 (PFL_A860) Genome sequencing and assembly.</title>
        <authorList>
            <person name="Samborskyy M."/>
        </authorList>
    </citation>
    <scope>NUCLEOTIDE SEQUENCE [LARGE SCALE GENOMIC DNA]</scope>
    <source>
        <strain evidence="5 6">NRRL:B18236</strain>
    </source>
</reference>
<dbReference type="PANTHER" id="PTHR46796:SF6">
    <property type="entry name" value="ARAC SUBFAMILY"/>
    <property type="match status" value="1"/>
</dbReference>
<evidence type="ECO:0000259" key="4">
    <source>
        <dbReference type="PROSITE" id="PS01124"/>
    </source>
</evidence>
<dbReference type="PANTHER" id="PTHR46796">
    <property type="entry name" value="HTH-TYPE TRANSCRIPTIONAL ACTIVATOR RHAS-RELATED"/>
    <property type="match status" value="1"/>
</dbReference>
<dbReference type="InterPro" id="IPR009057">
    <property type="entry name" value="Homeodomain-like_sf"/>
</dbReference>
<evidence type="ECO:0000313" key="6">
    <source>
        <dbReference type="Proteomes" id="UP000501240"/>
    </source>
</evidence>
<dbReference type="Pfam" id="PF12833">
    <property type="entry name" value="HTH_18"/>
    <property type="match status" value="1"/>
</dbReference>
<keyword evidence="1" id="KW-0805">Transcription regulation</keyword>
<dbReference type="Gene3D" id="1.10.10.60">
    <property type="entry name" value="Homeodomain-like"/>
    <property type="match status" value="1"/>
</dbReference>
<evidence type="ECO:0000256" key="1">
    <source>
        <dbReference type="ARBA" id="ARBA00023015"/>
    </source>
</evidence>
<keyword evidence="2" id="KW-0238">DNA-binding</keyword>
<sequence>MPPRECDMEMRSSDLPPGERLDWWRDLTARDLVPTRIAADPEADFQAAADRLEMGAVQASILRFSALRSTRTYRLIQHSDPEWWVVALVRTGFLRLEQDRNEAGLHAGDLVLYDTSHPFEAEACRAEAGVVMLHLPRHALPLPDRKLRGLVARPLPSRSGAGDLLAGFLAGCAEQAPALDGGAAPHLGSAASGLATAFLAGLAGADDALPAPTRQEALLLRVKAFVLAHLHEPDLSPSTVAAAHHISVRYLHHLFHEDGQSLGAFVRTRRLERCRNDLADPRLAKTTVAEIGARWGFRDASSFNRAFKAAYGGPPGDHRP</sequence>
<dbReference type="Proteomes" id="UP000501240">
    <property type="component" value="Chromosome"/>
</dbReference>
<keyword evidence="6" id="KW-1185">Reference proteome</keyword>
<dbReference type="InterPro" id="IPR018060">
    <property type="entry name" value="HTH_AraC"/>
</dbReference>